<dbReference type="GO" id="GO:0000981">
    <property type="term" value="F:DNA-binding transcription factor activity, RNA polymerase II-specific"/>
    <property type="evidence" value="ECO:0000318"/>
    <property type="project" value="GO_Central"/>
</dbReference>
<keyword evidence="4" id="KW-0804">Transcription</keyword>
<dbReference type="GO" id="GO:0006357">
    <property type="term" value="P:regulation of transcription by RNA polymerase II"/>
    <property type="evidence" value="ECO:0000318"/>
    <property type="project" value="GO_Central"/>
</dbReference>
<dbReference type="SMART" id="SM00353">
    <property type="entry name" value="HLH"/>
    <property type="match status" value="1"/>
</dbReference>
<dbReference type="InterPro" id="IPR011598">
    <property type="entry name" value="bHLH_dom"/>
</dbReference>
<dbReference type="Proteomes" id="UP000813463">
    <property type="component" value="Chromosome 6"/>
</dbReference>
<keyword evidence="5" id="KW-0539">Nucleus</keyword>
<dbReference type="GeneID" id="110795214"/>
<evidence type="ECO:0000313" key="8">
    <source>
        <dbReference type="RefSeq" id="XP_021855908.2"/>
    </source>
</evidence>
<gene>
    <name evidence="8" type="primary">LOC110795214</name>
</gene>
<dbReference type="Gene3D" id="4.10.280.10">
    <property type="entry name" value="Helix-loop-helix DNA-binding domain"/>
    <property type="match status" value="1"/>
</dbReference>
<evidence type="ECO:0000256" key="2">
    <source>
        <dbReference type="ARBA" id="ARBA00023015"/>
    </source>
</evidence>
<sequence length="302" mass="35004">MALDWQNPNCFLNQNYPFEQFQFHDPNHILLPFEDDQTDLLCFDPLPPTLFDFDDSLFDPLPLQQLDFDNNDLFTFNNNNGSYSPFSYVDFPPPEEILSFDDDFSSQFLPFPKKQKLSPCFNDSTFVPDFFGVPCFNVDYLNDNNNHPNCYNYYNNGDEFCANFDQSYGDNNGRKVKTVSAQSRAARERRRKITEKTQELGKLIPGGHKMNTAEMFQAASKYVKFMQAQLEILQSIKTLKEENDNDAKLTNLPILSSQLVQEKLYSKEKCLVPLEFLPMLEEHCDSEADPSISKQIKDLLIH</sequence>
<evidence type="ECO:0000256" key="3">
    <source>
        <dbReference type="ARBA" id="ARBA00023125"/>
    </source>
</evidence>
<evidence type="ECO:0000256" key="1">
    <source>
        <dbReference type="ARBA" id="ARBA00004123"/>
    </source>
</evidence>
<reference evidence="7" key="1">
    <citation type="journal article" date="2021" name="Nat. Commun.">
        <title>Genomic analyses provide insights into spinach domestication and the genetic basis of agronomic traits.</title>
        <authorList>
            <person name="Cai X."/>
            <person name="Sun X."/>
            <person name="Xu C."/>
            <person name="Sun H."/>
            <person name="Wang X."/>
            <person name="Ge C."/>
            <person name="Zhang Z."/>
            <person name="Wang Q."/>
            <person name="Fei Z."/>
            <person name="Jiao C."/>
            <person name="Wang Q."/>
        </authorList>
    </citation>
    <scope>NUCLEOTIDE SEQUENCE [LARGE SCALE GENOMIC DNA]</scope>
    <source>
        <strain evidence="7">cv. Varoflay</strain>
    </source>
</reference>
<dbReference type="GO" id="GO:0000978">
    <property type="term" value="F:RNA polymerase II cis-regulatory region sequence-specific DNA binding"/>
    <property type="evidence" value="ECO:0000318"/>
    <property type="project" value="GO_Central"/>
</dbReference>
<reference evidence="8" key="2">
    <citation type="submission" date="2025-08" db="UniProtKB">
        <authorList>
            <consortium name="RefSeq"/>
        </authorList>
    </citation>
    <scope>IDENTIFICATION</scope>
    <source>
        <tissue evidence="8">Leaf</tissue>
    </source>
</reference>
<evidence type="ECO:0000259" key="6">
    <source>
        <dbReference type="PROSITE" id="PS50888"/>
    </source>
</evidence>
<name>A0A9R0K323_SPIOL</name>
<dbReference type="RefSeq" id="XP_021855908.2">
    <property type="nucleotide sequence ID" value="XM_022000216.2"/>
</dbReference>
<evidence type="ECO:0000256" key="4">
    <source>
        <dbReference type="ARBA" id="ARBA00023163"/>
    </source>
</evidence>
<evidence type="ECO:0000256" key="5">
    <source>
        <dbReference type="ARBA" id="ARBA00023242"/>
    </source>
</evidence>
<dbReference type="AlphaFoldDB" id="A0A9R0K323"/>
<accession>A0A9R0K323</accession>
<proteinExistence type="predicted"/>
<dbReference type="InterPro" id="IPR045239">
    <property type="entry name" value="bHLH95_bHLH"/>
</dbReference>
<dbReference type="GO" id="GO:0005634">
    <property type="term" value="C:nucleus"/>
    <property type="evidence" value="ECO:0000318"/>
    <property type="project" value="GO_Central"/>
</dbReference>
<feature type="domain" description="BHLH" evidence="6">
    <location>
        <begin position="177"/>
        <end position="226"/>
    </location>
</feature>
<comment type="subcellular location">
    <subcellularLocation>
        <location evidence="1">Nucleus</location>
    </subcellularLocation>
</comment>
<dbReference type="SUPFAM" id="SSF47459">
    <property type="entry name" value="HLH, helix-loop-helix DNA-binding domain"/>
    <property type="match status" value="1"/>
</dbReference>
<keyword evidence="3" id="KW-0238">DNA-binding</keyword>
<dbReference type="PANTHER" id="PTHR16223">
    <property type="entry name" value="TRANSCRIPTION FACTOR BHLH83-RELATED"/>
    <property type="match status" value="1"/>
</dbReference>
<dbReference type="PROSITE" id="PS50888">
    <property type="entry name" value="BHLH"/>
    <property type="match status" value="1"/>
</dbReference>
<protein>
    <submittedName>
        <fullName evidence="8">Transcription factor bHLH53-like</fullName>
    </submittedName>
</protein>
<keyword evidence="2" id="KW-0805">Transcription regulation</keyword>
<dbReference type="KEGG" id="soe:110795214"/>
<dbReference type="GO" id="GO:0046983">
    <property type="term" value="F:protein dimerization activity"/>
    <property type="evidence" value="ECO:0007669"/>
    <property type="project" value="InterPro"/>
</dbReference>
<dbReference type="InterPro" id="IPR045843">
    <property type="entry name" value="IND-like"/>
</dbReference>
<dbReference type="PANTHER" id="PTHR16223:SF49">
    <property type="entry name" value="TRANSCRIPTION FACTOR BHLH52-RELATED"/>
    <property type="match status" value="1"/>
</dbReference>
<dbReference type="InterPro" id="IPR036638">
    <property type="entry name" value="HLH_DNA-bd_sf"/>
</dbReference>
<evidence type="ECO:0000313" key="7">
    <source>
        <dbReference type="Proteomes" id="UP000813463"/>
    </source>
</evidence>
<keyword evidence="7" id="KW-1185">Reference proteome</keyword>
<dbReference type="CDD" id="cd11393">
    <property type="entry name" value="bHLH_AtbHLH_like"/>
    <property type="match status" value="1"/>
</dbReference>
<organism evidence="7 8">
    <name type="scientific">Spinacia oleracea</name>
    <name type="common">Spinach</name>
    <dbReference type="NCBI Taxonomy" id="3562"/>
    <lineage>
        <taxon>Eukaryota</taxon>
        <taxon>Viridiplantae</taxon>
        <taxon>Streptophyta</taxon>
        <taxon>Embryophyta</taxon>
        <taxon>Tracheophyta</taxon>
        <taxon>Spermatophyta</taxon>
        <taxon>Magnoliopsida</taxon>
        <taxon>eudicotyledons</taxon>
        <taxon>Gunneridae</taxon>
        <taxon>Pentapetalae</taxon>
        <taxon>Caryophyllales</taxon>
        <taxon>Chenopodiaceae</taxon>
        <taxon>Chenopodioideae</taxon>
        <taxon>Anserineae</taxon>
        <taxon>Spinacia</taxon>
    </lineage>
</organism>